<dbReference type="Gene3D" id="3.30.200.20">
    <property type="entry name" value="Phosphorylase Kinase, domain 1"/>
    <property type="match status" value="1"/>
</dbReference>
<evidence type="ECO:0000256" key="2">
    <source>
        <dbReference type="ARBA" id="ARBA00022527"/>
    </source>
</evidence>
<evidence type="ECO:0000256" key="3">
    <source>
        <dbReference type="ARBA" id="ARBA00022679"/>
    </source>
</evidence>
<evidence type="ECO:0000313" key="11">
    <source>
        <dbReference type="EMBL" id="GMG54605.1"/>
    </source>
</evidence>
<evidence type="ECO:0000256" key="8">
    <source>
        <dbReference type="ARBA" id="ARBA00048367"/>
    </source>
</evidence>
<protein>
    <recommendedName>
        <fullName evidence="1">cyclin-dependent kinase</fullName>
        <ecNumber evidence="1">2.7.11.22</ecNumber>
    </recommendedName>
</protein>
<accession>A0ABQ6L982</accession>
<gene>
    <name evidence="11" type="ORF">Aory05_001284800</name>
</gene>
<keyword evidence="12" id="KW-1185">Reference proteome</keyword>
<keyword evidence="2" id="KW-0723">Serine/threonine-protein kinase</keyword>
<sequence>MSSKSRWADEDPEAEAINAQRKREKEEKRRAKAEKQRQLEQQAEEAARQREAANNDTEAPPKKRRRLSNDPDTTADVQVESAKPQENTSNILQFPTQEWGPSRHVDNFERLNHIEEGSYGWVSRAKDITTGEIVALKKLKMDNSPDGFPVTGLREIQTLLEARHPNIVLLREIVIGTKMDECVSPFRITTNSPFHTPHLPRTWKVQIQKVNLKARGCEANPPAPDHRIKQCLPRYGLS</sequence>
<evidence type="ECO:0000256" key="6">
    <source>
        <dbReference type="ARBA" id="ARBA00022840"/>
    </source>
</evidence>
<keyword evidence="5" id="KW-0418">Kinase</keyword>
<evidence type="ECO:0000313" key="12">
    <source>
        <dbReference type="Proteomes" id="UP001165189"/>
    </source>
</evidence>
<keyword evidence="6" id="KW-0067">ATP-binding</keyword>
<dbReference type="EMBL" id="BSYB01000092">
    <property type="protein sequence ID" value="GMG54605.1"/>
    <property type="molecule type" value="Genomic_DNA"/>
</dbReference>
<feature type="region of interest" description="Disordered" evidence="9">
    <location>
        <begin position="1"/>
        <end position="87"/>
    </location>
</feature>
<reference evidence="11" key="1">
    <citation type="submission" date="2023-04" db="EMBL/GenBank/DDBJ databases">
        <title>Aspergillus oryzae var. brunneus NBRC 4377.</title>
        <authorList>
            <person name="Ichikawa N."/>
            <person name="Sato H."/>
            <person name="Tonouchi N."/>
        </authorList>
    </citation>
    <scope>NUCLEOTIDE SEQUENCE</scope>
    <source>
        <strain evidence="11">NBRC 4377</strain>
    </source>
</reference>
<dbReference type="SUPFAM" id="SSF56112">
    <property type="entry name" value="Protein kinase-like (PK-like)"/>
    <property type="match status" value="1"/>
</dbReference>
<feature type="domain" description="Protein kinase" evidence="10">
    <location>
        <begin position="108"/>
        <end position="238"/>
    </location>
</feature>
<evidence type="ECO:0000259" key="10">
    <source>
        <dbReference type="PROSITE" id="PS50011"/>
    </source>
</evidence>
<dbReference type="Proteomes" id="UP001165189">
    <property type="component" value="Unassembled WGS sequence"/>
</dbReference>
<keyword evidence="3" id="KW-0808">Transferase</keyword>
<dbReference type="InterPro" id="IPR000719">
    <property type="entry name" value="Prot_kinase_dom"/>
</dbReference>
<proteinExistence type="predicted"/>
<name>A0ABQ6L982_ASPOZ</name>
<evidence type="ECO:0000256" key="7">
    <source>
        <dbReference type="ARBA" id="ARBA00047811"/>
    </source>
</evidence>
<evidence type="ECO:0000256" key="5">
    <source>
        <dbReference type="ARBA" id="ARBA00022777"/>
    </source>
</evidence>
<evidence type="ECO:0000256" key="9">
    <source>
        <dbReference type="SAM" id="MobiDB-lite"/>
    </source>
</evidence>
<dbReference type="PANTHER" id="PTHR24056">
    <property type="entry name" value="CELL DIVISION PROTEIN KINASE"/>
    <property type="match status" value="1"/>
</dbReference>
<dbReference type="PROSITE" id="PS50011">
    <property type="entry name" value="PROTEIN_KINASE_DOM"/>
    <property type="match status" value="1"/>
</dbReference>
<comment type="catalytic activity">
    <reaction evidence="7">
        <text>L-threonyl-[protein] + ATP = O-phospho-L-threonyl-[protein] + ADP + H(+)</text>
        <dbReference type="Rhea" id="RHEA:46608"/>
        <dbReference type="Rhea" id="RHEA-COMP:11060"/>
        <dbReference type="Rhea" id="RHEA-COMP:11605"/>
        <dbReference type="ChEBI" id="CHEBI:15378"/>
        <dbReference type="ChEBI" id="CHEBI:30013"/>
        <dbReference type="ChEBI" id="CHEBI:30616"/>
        <dbReference type="ChEBI" id="CHEBI:61977"/>
        <dbReference type="ChEBI" id="CHEBI:456216"/>
        <dbReference type="EC" id="2.7.11.22"/>
    </reaction>
</comment>
<evidence type="ECO:0000256" key="4">
    <source>
        <dbReference type="ARBA" id="ARBA00022741"/>
    </source>
</evidence>
<dbReference type="EC" id="2.7.11.22" evidence="1"/>
<dbReference type="Pfam" id="PF00069">
    <property type="entry name" value="Pkinase"/>
    <property type="match status" value="1"/>
</dbReference>
<comment type="catalytic activity">
    <reaction evidence="8">
        <text>L-seryl-[protein] + ATP = O-phospho-L-seryl-[protein] + ADP + H(+)</text>
        <dbReference type="Rhea" id="RHEA:17989"/>
        <dbReference type="Rhea" id="RHEA-COMP:9863"/>
        <dbReference type="Rhea" id="RHEA-COMP:11604"/>
        <dbReference type="ChEBI" id="CHEBI:15378"/>
        <dbReference type="ChEBI" id="CHEBI:29999"/>
        <dbReference type="ChEBI" id="CHEBI:30616"/>
        <dbReference type="ChEBI" id="CHEBI:83421"/>
        <dbReference type="ChEBI" id="CHEBI:456216"/>
        <dbReference type="EC" id="2.7.11.22"/>
    </reaction>
</comment>
<dbReference type="InterPro" id="IPR050108">
    <property type="entry name" value="CDK"/>
</dbReference>
<comment type="caution">
    <text evidence="11">The sequence shown here is derived from an EMBL/GenBank/DDBJ whole genome shotgun (WGS) entry which is preliminary data.</text>
</comment>
<keyword evidence="4" id="KW-0547">Nucleotide-binding</keyword>
<dbReference type="InterPro" id="IPR011009">
    <property type="entry name" value="Kinase-like_dom_sf"/>
</dbReference>
<dbReference type="PANTHER" id="PTHR24056:SF107">
    <property type="entry name" value="CYCLIN-DEPENDENT KINASE 11A-RELATED"/>
    <property type="match status" value="1"/>
</dbReference>
<feature type="compositionally biased region" description="Basic and acidic residues" evidence="9">
    <location>
        <begin position="21"/>
        <end position="38"/>
    </location>
</feature>
<evidence type="ECO:0000256" key="1">
    <source>
        <dbReference type="ARBA" id="ARBA00012425"/>
    </source>
</evidence>
<organism evidence="11 12">
    <name type="scientific">Aspergillus oryzae var. brunneus</name>
    <dbReference type="NCBI Taxonomy" id="332754"/>
    <lineage>
        <taxon>Eukaryota</taxon>
        <taxon>Fungi</taxon>
        <taxon>Dikarya</taxon>
        <taxon>Ascomycota</taxon>
        <taxon>Pezizomycotina</taxon>
        <taxon>Eurotiomycetes</taxon>
        <taxon>Eurotiomycetidae</taxon>
        <taxon>Eurotiales</taxon>
        <taxon>Aspergillaceae</taxon>
        <taxon>Aspergillus</taxon>
        <taxon>Aspergillus subgen. Circumdati</taxon>
    </lineage>
</organism>